<dbReference type="STRING" id="183478.A0A364MZ71"/>
<feature type="region of interest" description="Disordered" evidence="2">
    <location>
        <begin position="391"/>
        <end position="431"/>
    </location>
</feature>
<feature type="domain" description="PRELI/MSF1" evidence="3">
    <location>
        <begin position="485"/>
        <end position="661"/>
    </location>
</feature>
<dbReference type="GO" id="GO:0005737">
    <property type="term" value="C:cytoplasm"/>
    <property type="evidence" value="ECO:0007669"/>
    <property type="project" value="TreeGrafter"/>
</dbReference>
<gene>
    <name evidence="4" type="ORF">DDE83_006276</name>
</gene>
<dbReference type="InterPro" id="IPR006797">
    <property type="entry name" value="PRELI/MSF1_dom"/>
</dbReference>
<dbReference type="GO" id="GO:0005634">
    <property type="term" value="C:nucleus"/>
    <property type="evidence" value="ECO:0007669"/>
    <property type="project" value="TreeGrafter"/>
</dbReference>
<dbReference type="Pfam" id="PF03690">
    <property type="entry name" value="MYG1_exonuc"/>
    <property type="match status" value="1"/>
</dbReference>
<keyword evidence="4" id="KW-0378">Hydrolase</keyword>
<accession>A0A364MZ71</accession>
<dbReference type="EMBL" id="QGDH01000095">
    <property type="protein sequence ID" value="RAR07788.1"/>
    <property type="molecule type" value="Genomic_DNA"/>
</dbReference>
<dbReference type="InterPro" id="IPR003226">
    <property type="entry name" value="MYG1_exonuclease"/>
</dbReference>
<keyword evidence="5" id="KW-1185">Reference proteome</keyword>
<dbReference type="PROSITE" id="PS50904">
    <property type="entry name" value="PRELI_MSF1"/>
    <property type="match status" value="1"/>
</dbReference>
<protein>
    <submittedName>
        <fullName evidence="4">Metal-dependent protein hydrolase</fullName>
    </submittedName>
</protein>
<organism evidence="4 5">
    <name type="scientific">Stemphylium lycopersici</name>
    <name type="common">Tomato gray leaf spot disease fungus</name>
    <name type="synonym">Thyrospora lycopersici</name>
    <dbReference type="NCBI Taxonomy" id="183478"/>
    <lineage>
        <taxon>Eukaryota</taxon>
        <taxon>Fungi</taxon>
        <taxon>Dikarya</taxon>
        <taxon>Ascomycota</taxon>
        <taxon>Pezizomycotina</taxon>
        <taxon>Dothideomycetes</taxon>
        <taxon>Pleosporomycetidae</taxon>
        <taxon>Pleosporales</taxon>
        <taxon>Pleosporineae</taxon>
        <taxon>Pleosporaceae</taxon>
        <taxon>Stemphylium</taxon>
    </lineage>
</organism>
<comment type="caution">
    <text evidence="4">The sequence shown here is derived from an EMBL/GenBank/DDBJ whole genome shotgun (WGS) entry which is preliminary data.</text>
</comment>
<sequence>MAAENPAKRLKTDAPLIGTHNGHFHADEALAVSMLQLLPAYRDSQLVRTRDPAVLAECHTVVDVGGEYDDSKKRYDHHQRGFDVVFPGHTTKLSSAGLVYMHFGKDIITAVTGLEGPDRDLLYEKLYNDFIEAFDANDNGINVIAPKDLEKAGLAKKFEDRGFSIASVVNRYNYGPRSALSKDTETPEAKQADEDMRFMTASRFVGEQFRYELTDRAESWLPARHQVKQAYDSRLQYDAQGRILVLPEGMPWADHLYNFEKETQQPQGVAPQVLYVLFPEDQPEGKWRIRAVSRENGGFENRKDLPDAWKGVRDEQLDQVSGIPGCVFVHAAGFIGGNKSFDGALAMAKKAVDITKFAAQCKQQEPHALRQPHHRSRQQETAHWIEDVIRGDSGRAGQTPPSEAHDSRRPVSSERQSRTEGSGTPFSPAFSLDKSTLSGRLTFTANAQFLQLFTPHIRGTAALSTTTGLERRNKTGSSHRHTTTMKYFQQTVDFDYTWEEVSTSNWRKYGPWNEKTPHVIAVDTLSRAVDPATGILRTERLITCRQSTPKWIQTILGGQDTSMVYETSYVDPVAKKLTLCSMNMTWSDLLNVRETCIYQPVAASPDKTAFTQRAEITALCGGWQKIKNSIEQFTVERFQQNAAKGKEGFEMVLERARQVFQEQREILKLQQAQQDSQILRKAKI</sequence>
<evidence type="ECO:0000313" key="4">
    <source>
        <dbReference type="EMBL" id="RAR07788.1"/>
    </source>
</evidence>
<dbReference type="Proteomes" id="UP000249619">
    <property type="component" value="Unassembled WGS sequence"/>
</dbReference>
<evidence type="ECO:0000256" key="1">
    <source>
        <dbReference type="ARBA" id="ARBA00010105"/>
    </source>
</evidence>
<dbReference type="PANTHER" id="PTHR11215">
    <property type="entry name" value="METAL DEPENDENT HYDROLASE - RELATED"/>
    <property type="match status" value="1"/>
</dbReference>
<name>A0A364MZ71_STELY</name>
<dbReference type="PANTHER" id="PTHR11215:SF1">
    <property type="entry name" value="MYG1 EXONUCLEASE"/>
    <property type="match status" value="1"/>
</dbReference>
<proteinExistence type="inferred from homology"/>
<dbReference type="Pfam" id="PF04707">
    <property type="entry name" value="PRELI"/>
    <property type="match status" value="1"/>
</dbReference>
<reference evidence="5" key="1">
    <citation type="submission" date="2018-05" db="EMBL/GenBank/DDBJ databases">
        <title>Draft genome sequence of Stemphylium lycopersici strain CIDEFI 213.</title>
        <authorList>
            <person name="Medina R."/>
            <person name="Franco M.E.E."/>
            <person name="Lucentini C.G."/>
            <person name="Saparrat M.C.N."/>
            <person name="Balatti P.A."/>
        </authorList>
    </citation>
    <scope>NUCLEOTIDE SEQUENCE [LARGE SCALE GENOMIC DNA]</scope>
    <source>
        <strain evidence="5">CIDEFI 213</strain>
    </source>
</reference>
<dbReference type="GO" id="GO:0016787">
    <property type="term" value="F:hydrolase activity"/>
    <property type="evidence" value="ECO:0007669"/>
    <property type="project" value="UniProtKB-KW"/>
</dbReference>
<comment type="similarity">
    <text evidence="1">Belongs to the MYG1 family.</text>
</comment>
<dbReference type="AlphaFoldDB" id="A0A364MZ71"/>
<evidence type="ECO:0000313" key="5">
    <source>
        <dbReference type="Proteomes" id="UP000249619"/>
    </source>
</evidence>
<evidence type="ECO:0000256" key="2">
    <source>
        <dbReference type="SAM" id="MobiDB-lite"/>
    </source>
</evidence>
<feature type="compositionally biased region" description="Basic and acidic residues" evidence="2">
    <location>
        <begin position="403"/>
        <end position="418"/>
    </location>
</feature>
<evidence type="ECO:0000259" key="3">
    <source>
        <dbReference type="PROSITE" id="PS50904"/>
    </source>
</evidence>